<evidence type="ECO:0000313" key="2">
    <source>
        <dbReference type="Proteomes" id="UP000604481"/>
    </source>
</evidence>
<organism evidence="1 2">
    <name type="scientific">Chitinilyticum piscinae</name>
    <dbReference type="NCBI Taxonomy" id="2866724"/>
    <lineage>
        <taxon>Bacteria</taxon>
        <taxon>Pseudomonadati</taxon>
        <taxon>Pseudomonadota</taxon>
        <taxon>Betaproteobacteria</taxon>
        <taxon>Neisseriales</taxon>
        <taxon>Chitinibacteraceae</taxon>
        <taxon>Chitinilyticum</taxon>
    </lineage>
</organism>
<comment type="caution">
    <text evidence="1">The sequence shown here is derived from an EMBL/GenBank/DDBJ whole genome shotgun (WGS) entry which is preliminary data.</text>
</comment>
<name>A0A8J7FI68_9NEIS</name>
<dbReference type="Proteomes" id="UP000604481">
    <property type="component" value="Unassembled WGS sequence"/>
</dbReference>
<dbReference type="EMBL" id="JADFUA010000006">
    <property type="protein sequence ID" value="MBE9609903.1"/>
    <property type="molecule type" value="Genomic_DNA"/>
</dbReference>
<accession>A0A8J7FI68</accession>
<keyword evidence="2" id="KW-1185">Reference proteome</keyword>
<gene>
    <name evidence="1" type="ORF">INR99_11175</name>
</gene>
<evidence type="ECO:0000313" key="1">
    <source>
        <dbReference type="EMBL" id="MBE9609903.1"/>
    </source>
</evidence>
<reference evidence="1 2" key="1">
    <citation type="submission" date="2020-10" db="EMBL/GenBank/DDBJ databases">
        <title>The genome sequence of Chitinilyticum litopenaei 4Y14.</title>
        <authorList>
            <person name="Liu Y."/>
        </authorList>
    </citation>
    <scope>NUCLEOTIDE SEQUENCE [LARGE SCALE GENOMIC DNA]</scope>
    <source>
        <strain evidence="1 2">4Y14</strain>
    </source>
</reference>
<protein>
    <submittedName>
        <fullName evidence="1">Uncharacterized protein</fullName>
    </submittedName>
</protein>
<sequence length="68" mass="7733">MRKHVKAISDGYQAWLDLLPRVRRAVGNGDAGQLNKLKAEMNSVEEDVRTAEKGIFEFARIKGYKVEQ</sequence>
<dbReference type="RefSeq" id="WP_194116432.1">
    <property type="nucleotide sequence ID" value="NZ_JADFUA010000006.1"/>
</dbReference>
<proteinExistence type="predicted"/>
<dbReference type="AlphaFoldDB" id="A0A8J7FI68"/>